<sequence>MGRIKPQALLQRSKKKKAPSQISVAFILICCLIFILTVFFMYSTYKNWSLSFVIERALVLQESIQHHLVQEMFYDNHDSSWGFRACTIGGLVTDPSILPMLTKAGWNTLTNSSKRKEEEDEKKLREHRTLSSKLSSSGFISIPSSSNLCRISGANLSAAINSSEALHELNDFARMIGSKLFSNLNYKKQAIMVAQPKLFSRSDMGISRNKILVHS</sequence>
<organism evidence="2">
    <name type="scientific">Salix viminalis</name>
    <name type="common">Common osier</name>
    <name type="synonym">Basket willow</name>
    <dbReference type="NCBI Taxonomy" id="40686"/>
    <lineage>
        <taxon>Eukaryota</taxon>
        <taxon>Viridiplantae</taxon>
        <taxon>Streptophyta</taxon>
        <taxon>Embryophyta</taxon>
        <taxon>Tracheophyta</taxon>
        <taxon>Spermatophyta</taxon>
        <taxon>Magnoliopsida</taxon>
        <taxon>eudicotyledons</taxon>
        <taxon>Gunneridae</taxon>
        <taxon>Pentapetalae</taxon>
        <taxon>rosids</taxon>
        <taxon>fabids</taxon>
        <taxon>Malpighiales</taxon>
        <taxon>Salicaceae</taxon>
        <taxon>Saliceae</taxon>
        <taxon>Salix</taxon>
    </lineage>
</organism>
<name>A0A6N2N266_SALVM</name>
<dbReference type="PANTHER" id="PTHR47269:SF3">
    <property type="entry name" value="PEPTIDYL-PROLYL CIS-TRANS ISOMERASE CYP21-3, MITOCHONDRIAL"/>
    <property type="match status" value="1"/>
</dbReference>
<accession>A0A6N2N266</accession>
<dbReference type="AlphaFoldDB" id="A0A6N2N266"/>
<keyword evidence="1" id="KW-0472">Membrane</keyword>
<dbReference type="EMBL" id="CAADRP010002007">
    <property type="protein sequence ID" value="VFU58826.1"/>
    <property type="molecule type" value="Genomic_DNA"/>
</dbReference>
<evidence type="ECO:0000313" key="2">
    <source>
        <dbReference type="EMBL" id="VFU58826.1"/>
    </source>
</evidence>
<feature type="transmembrane region" description="Helical" evidence="1">
    <location>
        <begin position="21"/>
        <end position="42"/>
    </location>
</feature>
<keyword evidence="1" id="KW-1133">Transmembrane helix</keyword>
<reference evidence="2" key="1">
    <citation type="submission" date="2019-03" db="EMBL/GenBank/DDBJ databases">
        <authorList>
            <person name="Mank J."/>
            <person name="Almeida P."/>
        </authorList>
    </citation>
    <scope>NUCLEOTIDE SEQUENCE</scope>
    <source>
        <strain evidence="2">78183</strain>
    </source>
</reference>
<proteinExistence type="predicted"/>
<keyword evidence="1" id="KW-0812">Transmembrane</keyword>
<dbReference type="PANTHER" id="PTHR47269">
    <property type="entry name" value="PEPTIDYL-PROLYL CIS-TRANS ISOMERASE CYP21-4"/>
    <property type="match status" value="1"/>
</dbReference>
<evidence type="ECO:0000256" key="1">
    <source>
        <dbReference type="SAM" id="Phobius"/>
    </source>
</evidence>
<protein>
    <submittedName>
        <fullName evidence="2">Uncharacterized protein</fullName>
    </submittedName>
</protein>
<gene>
    <name evidence="2" type="ORF">SVIM_LOCUS430711</name>
</gene>